<organism evidence="1 2">
    <name type="scientific">Chionoecetes opilio</name>
    <name type="common">Atlantic snow crab</name>
    <name type="synonym">Cancer opilio</name>
    <dbReference type="NCBI Taxonomy" id="41210"/>
    <lineage>
        <taxon>Eukaryota</taxon>
        <taxon>Metazoa</taxon>
        <taxon>Ecdysozoa</taxon>
        <taxon>Arthropoda</taxon>
        <taxon>Crustacea</taxon>
        <taxon>Multicrustacea</taxon>
        <taxon>Malacostraca</taxon>
        <taxon>Eumalacostraca</taxon>
        <taxon>Eucarida</taxon>
        <taxon>Decapoda</taxon>
        <taxon>Pleocyemata</taxon>
        <taxon>Brachyura</taxon>
        <taxon>Eubrachyura</taxon>
        <taxon>Majoidea</taxon>
        <taxon>Majidae</taxon>
        <taxon>Chionoecetes</taxon>
    </lineage>
</organism>
<sequence length="115" mass="13679">MLPTRIQRQYDLACKDPNAIVGSRFVRDPPDSTVRFTRWANTLTPEQLETQIYMSHGPTVIMPTWFCHRNVYDRHTIWELRVREIEARVLSSWEHFTIWNAGKQGRKFYRSVGVL</sequence>
<dbReference type="EMBL" id="JACEEZ010015015">
    <property type="protein sequence ID" value="KAG0719133.1"/>
    <property type="molecule type" value="Genomic_DNA"/>
</dbReference>
<reference evidence="1" key="1">
    <citation type="submission" date="2020-07" db="EMBL/GenBank/DDBJ databases">
        <title>The High-quality genome of the commercially important snow crab, Chionoecetes opilio.</title>
        <authorList>
            <person name="Jeong J.-H."/>
            <person name="Ryu S."/>
        </authorList>
    </citation>
    <scope>NUCLEOTIDE SEQUENCE</scope>
    <source>
        <strain evidence="1">MADBK_172401_WGS</strain>
        <tissue evidence="1">Digestive gland</tissue>
    </source>
</reference>
<dbReference type="Proteomes" id="UP000770661">
    <property type="component" value="Unassembled WGS sequence"/>
</dbReference>
<dbReference type="AlphaFoldDB" id="A0A8J5CCV1"/>
<evidence type="ECO:0000313" key="2">
    <source>
        <dbReference type="Proteomes" id="UP000770661"/>
    </source>
</evidence>
<gene>
    <name evidence="1" type="primary">B3gntl1</name>
    <name evidence="1" type="ORF">GWK47_007378</name>
</gene>
<dbReference type="GO" id="GO:0016757">
    <property type="term" value="F:glycosyltransferase activity"/>
    <property type="evidence" value="ECO:0007669"/>
    <property type="project" value="UniProtKB-ARBA"/>
</dbReference>
<keyword evidence="2" id="KW-1185">Reference proteome</keyword>
<dbReference type="PANTHER" id="PTHR22916:SF3">
    <property type="entry name" value="UDP-GLCNAC:BETAGAL BETA-1,3-N-ACETYLGLUCOSAMINYLTRANSFERASE-LIKE PROTEIN 1"/>
    <property type="match status" value="1"/>
</dbReference>
<comment type="caution">
    <text evidence="1">The sequence shown here is derived from an EMBL/GenBank/DDBJ whole genome shotgun (WGS) entry which is preliminary data.</text>
</comment>
<dbReference type="PANTHER" id="PTHR22916">
    <property type="entry name" value="GLYCOSYLTRANSFERASE"/>
    <property type="match status" value="1"/>
</dbReference>
<name>A0A8J5CCV1_CHIOP</name>
<proteinExistence type="predicted"/>
<accession>A0A8J5CCV1</accession>
<dbReference type="OrthoDB" id="206708at2759"/>
<evidence type="ECO:0000313" key="1">
    <source>
        <dbReference type="EMBL" id="KAG0719133.1"/>
    </source>
</evidence>
<protein>
    <submittedName>
        <fullName evidence="1">UDP-GlcNAc:betaGal beta-1,3-N-acetylglucosaminyltransferase-like protein 1</fullName>
    </submittedName>
</protein>